<dbReference type="SUPFAM" id="SSF52980">
    <property type="entry name" value="Restriction endonuclease-like"/>
    <property type="match status" value="1"/>
</dbReference>
<evidence type="ECO:0000313" key="4">
    <source>
        <dbReference type="Proteomes" id="UP000886998"/>
    </source>
</evidence>
<dbReference type="InterPro" id="IPR019080">
    <property type="entry name" value="YqaJ_viral_recombinase"/>
</dbReference>
<evidence type="ECO:0000256" key="1">
    <source>
        <dbReference type="PROSITE-ProRule" id="PRU00325"/>
    </source>
</evidence>
<organism evidence="3 4">
    <name type="scientific">Trichonephila inaurata madagascariensis</name>
    <dbReference type="NCBI Taxonomy" id="2747483"/>
    <lineage>
        <taxon>Eukaryota</taxon>
        <taxon>Metazoa</taxon>
        <taxon>Ecdysozoa</taxon>
        <taxon>Arthropoda</taxon>
        <taxon>Chelicerata</taxon>
        <taxon>Arachnida</taxon>
        <taxon>Araneae</taxon>
        <taxon>Araneomorphae</taxon>
        <taxon>Entelegynae</taxon>
        <taxon>Araneoidea</taxon>
        <taxon>Nephilidae</taxon>
        <taxon>Trichonephila</taxon>
        <taxon>Trichonephila inaurata</taxon>
    </lineage>
</organism>
<dbReference type="InterPro" id="IPR011335">
    <property type="entry name" value="Restrct_endonuc-II-like"/>
</dbReference>
<dbReference type="PROSITE" id="PS50966">
    <property type="entry name" value="ZF_SWIM"/>
    <property type="match status" value="1"/>
</dbReference>
<dbReference type="Pfam" id="PF04434">
    <property type="entry name" value="SWIM"/>
    <property type="match status" value="1"/>
</dbReference>
<dbReference type="Gene3D" id="3.90.320.10">
    <property type="match status" value="1"/>
</dbReference>
<dbReference type="InterPro" id="IPR011604">
    <property type="entry name" value="PDDEXK-like_dom_sf"/>
</dbReference>
<keyword evidence="1" id="KW-0479">Metal-binding</keyword>
<feature type="domain" description="SWIM-type" evidence="2">
    <location>
        <begin position="9"/>
        <end position="46"/>
    </location>
</feature>
<dbReference type="GO" id="GO:0008270">
    <property type="term" value="F:zinc ion binding"/>
    <property type="evidence" value="ECO:0007669"/>
    <property type="project" value="UniProtKB-KW"/>
</dbReference>
<evidence type="ECO:0000313" key="3">
    <source>
        <dbReference type="EMBL" id="GFS42717.1"/>
    </source>
</evidence>
<dbReference type="OrthoDB" id="6436398at2759"/>
<dbReference type="EMBL" id="BMAV01025578">
    <property type="protein sequence ID" value="GFS42717.1"/>
    <property type="molecule type" value="Genomic_DNA"/>
</dbReference>
<keyword evidence="4" id="KW-1185">Reference proteome</keyword>
<dbReference type="InterPro" id="IPR007527">
    <property type="entry name" value="Znf_SWIM"/>
</dbReference>
<dbReference type="AlphaFoldDB" id="A0A8X6JLY5"/>
<dbReference type="GO" id="GO:0006281">
    <property type="term" value="P:DNA repair"/>
    <property type="evidence" value="ECO:0007669"/>
    <property type="project" value="UniProtKB-ARBA"/>
</dbReference>
<reference evidence="3" key="1">
    <citation type="submission" date="2020-08" db="EMBL/GenBank/DDBJ databases">
        <title>Multicomponent nature underlies the extraordinary mechanical properties of spider dragline silk.</title>
        <authorList>
            <person name="Kono N."/>
            <person name="Nakamura H."/>
            <person name="Mori M."/>
            <person name="Yoshida Y."/>
            <person name="Ohtoshi R."/>
            <person name="Malay A.D."/>
            <person name="Moran D.A.P."/>
            <person name="Tomita M."/>
            <person name="Numata K."/>
            <person name="Arakawa K."/>
        </authorList>
    </citation>
    <scope>NUCLEOTIDE SEQUENCE</scope>
</reference>
<dbReference type="PANTHER" id="PTHR47526:SF3">
    <property type="entry name" value="PHD-TYPE DOMAIN-CONTAINING PROTEIN"/>
    <property type="match status" value="1"/>
</dbReference>
<dbReference type="Proteomes" id="UP000886998">
    <property type="component" value="Unassembled WGS sequence"/>
</dbReference>
<proteinExistence type="predicted"/>
<protein>
    <submittedName>
        <fullName evidence="3">SWIM-type domain-containing protein</fullName>
    </submittedName>
</protein>
<keyword evidence="1" id="KW-0863">Zinc-finger</keyword>
<keyword evidence="1" id="KW-0862">Zinc</keyword>
<evidence type="ECO:0000259" key="2">
    <source>
        <dbReference type="PROSITE" id="PS50966"/>
    </source>
</evidence>
<name>A0A8X6JLY5_9ARAC</name>
<accession>A0A8X6JLY5</accession>
<gene>
    <name evidence="3" type="primary">AVEN_254895_1</name>
    <name evidence="3" type="ORF">TNIN_304301</name>
</gene>
<dbReference type="PANTHER" id="PTHR47526">
    <property type="entry name" value="ATP-DEPENDENT DNA HELICASE"/>
    <property type="match status" value="1"/>
</dbReference>
<comment type="caution">
    <text evidence="3">The sequence shown here is derived from an EMBL/GenBank/DDBJ whole genome shotgun (WGS) entry which is preliminary data.</text>
</comment>
<sequence length="301" mass="34557">MKKRVMYKPSVQIRTTCQVISATCTCPAGGTPAFCKHVFALLHAINDYVTKKLYEAPTQRLQTWHQPKSVKMVPQTAEEVFMHEPALEVENEIGFDFTAVPFFTSPLMEVCKNMQEIKLKETIHLPAFVCSGKIATDLPQLGLKEILFYHRHYSKSIDELTALENRTVHQNCSEWRVERKLRLTASDVKKIVCRVANFEALSAQILKKKDEVLTNIPAVRYGLENEDYVRHTVQQRNPHYVVRKTGLVVHPIEQYIAASPDGLIRSGEDYMIMEIKCLYNPEAPALKNKNFAKQEKMYNQT</sequence>
<dbReference type="Pfam" id="PF09588">
    <property type="entry name" value="YqaJ"/>
    <property type="match status" value="1"/>
</dbReference>